<evidence type="ECO:0000313" key="6">
    <source>
        <dbReference type="Proteomes" id="UP000777935"/>
    </source>
</evidence>
<dbReference type="PANTHER" id="PTHR30329:SF20">
    <property type="entry name" value="EXPORTED PROTEIN"/>
    <property type="match status" value="1"/>
</dbReference>
<dbReference type="EMBL" id="JABUFE010000003">
    <property type="protein sequence ID" value="NSX54460.1"/>
    <property type="molecule type" value="Genomic_DNA"/>
</dbReference>
<dbReference type="CDD" id="cd07185">
    <property type="entry name" value="OmpA_C-like"/>
    <property type="match status" value="1"/>
</dbReference>
<comment type="caution">
    <text evidence="5">The sequence shown here is derived from an EMBL/GenBank/DDBJ whole genome shotgun (WGS) entry which is preliminary data.</text>
</comment>
<dbReference type="Gene3D" id="3.30.1330.60">
    <property type="entry name" value="OmpA-like domain"/>
    <property type="match status" value="1"/>
</dbReference>
<accession>A0ABX2ITS4</accession>
<organism evidence="5 6">
    <name type="scientific">Parasulfitobacter algicola</name>
    <dbReference type="NCBI Taxonomy" id="2614809"/>
    <lineage>
        <taxon>Bacteria</taxon>
        <taxon>Pseudomonadati</taxon>
        <taxon>Pseudomonadota</taxon>
        <taxon>Alphaproteobacteria</taxon>
        <taxon>Rhodobacterales</taxon>
        <taxon>Roseobacteraceae</taxon>
        <taxon>Parasulfitobacter</taxon>
    </lineage>
</organism>
<evidence type="ECO:0000313" key="5">
    <source>
        <dbReference type="EMBL" id="NSX54460.1"/>
    </source>
</evidence>
<keyword evidence="2 3" id="KW-0472">Membrane</keyword>
<keyword evidence="6" id="KW-1185">Reference proteome</keyword>
<feature type="domain" description="OmpA-like" evidence="4">
    <location>
        <begin position="188"/>
        <end position="303"/>
    </location>
</feature>
<dbReference type="SUPFAM" id="SSF103088">
    <property type="entry name" value="OmpA-like"/>
    <property type="match status" value="1"/>
</dbReference>
<protein>
    <submittedName>
        <fullName evidence="5">OmpA family protein</fullName>
    </submittedName>
</protein>
<dbReference type="InterPro" id="IPR006664">
    <property type="entry name" value="OMP_bac"/>
</dbReference>
<dbReference type="PRINTS" id="PR01021">
    <property type="entry name" value="OMPADOMAIN"/>
</dbReference>
<evidence type="ECO:0000256" key="3">
    <source>
        <dbReference type="PROSITE-ProRule" id="PRU00473"/>
    </source>
</evidence>
<gene>
    <name evidence="5" type="ORF">HRQ87_06555</name>
</gene>
<dbReference type="PROSITE" id="PS51123">
    <property type="entry name" value="OMPA_2"/>
    <property type="match status" value="1"/>
</dbReference>
<dbReference type="InterPro" id="IPR006665">
    <property type="entry name" value="OmpA-like"/>
</dbReference>
<dbReference type="Pfam" id="PF00691">
    <property type="entry name" value="OmpA"/>
    <property type="match status" value="1"/>
</dbReference>
<evidence type="ECO:0000256" key="2">
    <source>
        <dbReference type="ARBA" id="ARBA00023136"/>
    </source>
</evidence>
<evidence type="ECO:0000259" key="4">
    <source>
        <dbReference type="PROSITE" id="PS51123"/>
    </source>
</evidence>
<evidence type="ECO:0000256" key="1">
    <source>
        <dbReference type="ARBA" id="ARBA00004442"/>
    </source>
</evidence>
<dbReference type="InterPro" id="IPR050330">
    <property type="entry name" value="Bact_OuterMem_StrucFunc"/>
</dbReference>
<comment type="subcellular location">
    <subcellularLocation>
        <location evidence="1">Cell outer membrane</location>
    </subcellularLocation>
</comment>
<dbReference type="Proteomes" id="UP000777935">
    <property type="component" value="Unassembled WGS sequence"/>
</dbReference>
<dbReference type="PANTHER" id="PTHR30329">
    <property type="entry name" value="STATOR ELEMENT OF FLAGELLAR MOTOR COMPLEX"/>
    <property type="match status" value="1"/>
</dbReference>
<name>A0ABX2ITS4_9RHOB</name>
<proteinExistence type="predicted"/>
<dbReference type="InterPro" id="IPR036737">
    <property type="entry name" value="OmpA-like_sf"/>
</dbReference>
<sequence length="303" mass="32933">MAAPATAETDKTGSSDHPLLSRYPGFYIDDYKSREFDRAQMISSAMIDGTYEMMTVDGQVTNIEYRSKDGSISGFQLYANYQKAMQDLNADIIFTCFGEDECGAKGNDFYNKSVNNNGLFGGSRIDFFNDFGIITAKAEQNGQQAHIMLVMSANTSNSRRIFQTIVTGGTLEVDKIGIGSIEDVSAKLVETGTVVLEGIYFDTGTADLTSESNETLDTAAAYLAANPEQQFFIVGHTDWVGGYDMNMSLSEARAKSVVMALQERGIETGRLTGLGVGPVSPVANNSEEAGRALNRRVELVLRE</sequence>
<reference evidence="5 6" key="1">
    <citation type="submission" date="2020-06" db="EMBL/GenBank/DDBJ databases">
        <title>Sulfitobacter algicola sp. nov., isolated from green algae.</title>
        <authorList>
            <person name="Wang C."/>
        </authorList>
    </citation>
    <scope>NUCLEOTIDE SEQUENCE [LARGE SCALE GENOMIC DNA]</scope>
    <source>
        <strain evidence="5 6">1151</strain>
    </source>
</reference>
<dbReference type="RefSeq" id="WP_174136522.1">
    <property type="nucleotide sequence ID" value="NZ_JABUFE010000003.1"/>
</dbReference>